<protein>
    <submittedName>
        <fullName evidence="1">Uncharacterized protein</fullName>
    </submittedName>
</protein>
<reference evidence="1" key="2">
    <citation type="journal article" date="2015" name="Fish Shellfish Immunol.">
        <title>Early steps in the European eel (Anguilla anguilla)-Vibrio vulnificus interaction in the gills: Role of the RtxA13 toxin.</title>
        <authorList>
            <person name="Callol A."/>
            <person name="Pajuelo D."/>
            <person name="Ebbesson L."/>
            <person name="Teles M."/>
            <person name="MacKenzie S."/>
            <person name="Amaro C."/>
        </authorList>
    </citation>
    <scope>NUCLEOTIDE SEQUENCE</scope>
</reference>
<dbReference type="AlphaFoldDB" id="A0A0E9UEU5"/>
<evidence type="ECO:0000313" key="1">
    <source>
        <dbReference type="EMBL" id="JAH64297.1"/>
    </source>
</evidence>
<reference evidence="1" key="1">
    <citation type="submission" date="2014-11" db="EMBL/GenBank/DDBJ databases">
        <authorList>
            <person name="Amaro Gonzalez C."/>
        </authorList>
    </citation>
    <scope>NUCLEOTIDE SEQUENCE</scope>
</reference>
<organism evidence="1">
    <name type="scientific">Anguilla anguilla</name>
    <name type="common">European freshwater eel</name>
    <name type="synonym">Muraena anguilla</name>
    <dbReference type="NCBI Taxonomy" id="7936"/>
    <lineage>
        <taxon>Eukaryota</taxon>
        <taxon>Metazoa</taxon>
        <taxon>Chordata</taxon>
        <taxon>Craniata</taxon>
        <taxon>Vertebrata</taxon>
        <taxon>Euteleostomi</taxon>
        <taxon>Actinopterygii</taxon>
        <taxon>Neopterygii</taxon>
        <taxon>Teleostei</taxon>
        <taxon>Anguilliformes</taxon>
        <taxon>Anguillidae</taxon>
        <taxon>Anguilla</taxon>
    </lineage>
</organism>
<name>A0A0E9UEU5_ANGAN</name>
<sequence>MKFIPRFTKSRTKNVILSV</sequence>
<proteinExistence type="predicted"/>
<accession>A0A0E9UEU5</accession>
<dbReference type="EMBL" id="GBXM01044280">
    <property type="protein sequence ID" value="JAH64297.1"/>
    <property type="molecule type" value="Transcribed_RNA"/>
</dbReference>